<dbReference type="AlphaFoldDB" id="A0AAV9RP97"/>
<organism evidence="2 3">
    <name type="scientific">Crenichthys baileyi</name>
    <name type="common">White River springfish</name>
    <dbReference type="NCBI Taxonomy" id="28760"/>
    <lineage>
        <taxon>Eukaryota</taxon>
        <taxon>Metazoa</taxon>
        <taxon>Chordata</taxon>
        <taxon>Craniata</taxon>
        <taxon>Vertebrata</taxon>
        <taxon>Euteleostomi</taxon>
        <taxon>Actinopterygii</taxon>
        <taxon>Neopterygii</taxon>
        <taxon>Teleostei</taxon>
        <taxon>Neoteleostei</taxon>
        <taxon>Acanthomorphata</taxon>
        <taxon>Ovalentaria</taxon>
        <taxon>Atherinomorphae</taxon>
        <taxon>Cyprinodontiformes</taxon>
        <taxon>Goodeidae</taxon>
        <taxon>Crenichthys</taxon>
    </lineage>
</organism>
<accession>A0AAV9RP97</accession>
<feature type="region of interest" description="Disordered" evidence="1">
    <location>
        <begin position="1"/>
        <end position="91"/>
    </location>
</feature>
<evidence type="ECO:0000313" key="3">
    <source>
        <dbReference type="Proteomes" id="UP001311232"/>
    </source>
</evidence>
<comment type="caution">
    <text evidence="2">The sequence shown here is derived from an EMBL/GenBank/DDBJ whole genome shotgun (WGS) entry which is preliminary data.</text>
</comment>
<evidence type="ECO:0000256" key="1">
    <source>
        <dbReference type="SAM" id="MobiDB-lite"/>
    </source>
</evidence>
<evidence type="ECO:0000313" key="2">
    <source>
        <dbReference type="EMBL" id="KAK5610759.1"/>
    </source>
</evidence>
<dbReference type="EMBL" id="JAHHUM010001532">
    <property type="protein sequence ID" value="KAK5610759.1"/>
    <property type="molecule type" value="Genomic_DNA"/>
</dbReference>
<dbReference type="Proteomes" id="UP001311232">
    <property type="component" value="Unassembled WGS sequence"/>
</dbReference>
<name>A0AAV9RP97_9TELE</name>
<keyword evidence="3" id="KW-1185">Reference proteome</keyword>
<proteinExistence type="predicted"/>
<reference evidence="2 3" key="1">
    <citation type="submission" date="2021-06" db="EMBL/GenBank/DDBJ databases">
        <authorList>
            <person name="Palmer J.M."/>
        </authorList>
    </citation>
    <scope>NUCLEOTIDE SEQUENCE [LARGE SCALE GENOMIC DNA]</scope>
    <source>
        <strain evidence="2 3">MEX-2019</strain>
        <tissue evidence="2">Muscle</tissue>
    </source>
</reference>
<sequence length="182" mass="19928">MAHPTHYPSPRGNPKKKPPANPKGCHSAKGAKGATPLQNRDPKPTLQGSQGGKNQKSRAGPQNFPPKPAPQLTTLFLGPPRGMAKTANPEHTELSRRGLLDHAQFCLRLTPRGLLVLQPLDFGLTLNIPEDNGSFSSWPLPRVPRRAPHLATPVHPPQSPIYTSWNYYLQAGTEPSTVRLWL</sequence>
<gene>
    <name evidence="2" type="ORF">CRENBAI_026866</name>
</gene>
<protein>
    <submittedName>
        <fullName evidence="2">Uncharacterized protein</fullName>
    </submittedName>
</protein>